<comment type="similarity">
    <text evidence="1">Belongs to the sigma-70 factor family. ECF subfamily.</text>
</comment>
<evidence type="ECO:0000256" key="1">
    <source>
        <dbReference type="ARBA" id="ARBA00010641"/>
    </source>
</evidence>
<dbReference type="EMBL" id="JBHSIU010000066">
    <property type="protein sequence ID" value="MFC5004541.1"/>
    <property type="molecule type" value="Genomic_DNA"/>
</dbReference>
<keyword evidence="9" id="KW-1185">Reference proteome</keyword>
<dbReference type="Gene3D" id="1.10.1740.10">
    <property type="match status" value="1"/>
</dbReference>
<dbReference type="InterPro" id="IPR013324">
    <property type="entry name" value="RNA_pol_sigma_r3/r4-like"/>
</dbReference>
<comment type="caution">
    <text evidence="8">The sequence shown here is derived from an EMBL/GenBank/DDBJ whole genome shotgun (WGS) entry which is preliminary data.</text>
</comment>
<evidence type="ECO:0000259" key="6">
    <source>
        <dbReference type="Pfam" id="PF04542"/>
    </source>
</evidence>
<dbReference type="InterPro" id="IPR039425">
    <property type="entry name" value="RNA_pol_sigma-70-like"/>
</dbReference>
<dbReference type="InterPro" id="IPR007627">
    <property type="entry name" value="RNA_pol_sigma70_r2"/>
</dbReference>
<gene>
    <name evidence="8" type="ORF">ACFPIJ_42795</name>
</gene>
<keyword evidence="3" id="KW-0731">Sigma factor</keyword>
<dbReference type="Gene3D" id="1.10.10.10">
    <property type="entry name" value="Winged helix-like DNA-binding domain superfamily/Winged helix DNA-binding domain"/>
    <property type="match status" value="1"/>
</dbReference>
<protein>
    <submittedName>
        <fullName evidence="8">SigE family RNA polymerase sigma factor</fullName>
    </submittedName>
</protein>
<proteinExistence type="inferred from homology"/>
<dbReference type="RefSeq" id="WP_380124531.1">
    <property type="nucleotide sequence ID" value="NZ_JBHSIU010000066.1"/>
</dbReference>
<feature type="domain" description="RNA polymerase sigma-70 region 2" evidence="6">
    <location>
        <begin position="17"/>
        <end position="75"/>
    </location>
</feature>
<dbReference type="PANTHER" id="PTHR43133:SF50">
    <property type="entry name" value="ECF RNA POLYMERASE SIGMA FACTOR SIGM"/>
    <property type="match status" value="1"/>
</dbReference>
<dbReference type="InterPro" id="IPR014284">
    <property type="entry name" value="RNA_pol_sigma-70_dom"/>
</dbReference>
<evidence type="ECO:0000256" key="5">
    <source>
        <dbReference type="ARBA" id="ARBA00023163"/>
    </source>
</evidence>
<name>A0ABV9W788_9ACTN</name>
<evidence type="ECO:0000313" key="8">
    <source>
        <dbReference type="EMBL" id="MFC5004541.1"/>
    </source>
</evidence>
<dbReference type="InterPro" id="IPR013249">
    <property type="entry name" value="RNA_pol_sigma70_r4_t2"/>
</dbReference>
<dbReference type="PANTHER" id="PTHR43133">
    <property type="entry name" value="RNA POLYMERASE ECF-TYPE SIGMA FACTO"/>
    <property type="match status" value="1"/>
</dbReference>
<reference evidence="9" key="1">
    <citation type="journal article" date="2019" name="Int. J. Syst. Evol. Microbiol.">
        <title>The Global Catalogue of Microorganisms (GCM) 10K type strain sequencing project: providing services to taxonomists for standard genome sequencing and annotation.</title>
        <authorList>
            <consortium name="The Broad Institute Genomics Platform"/>
            <consortium name="The Broad Institute Genome Sequencing Center for Infectious Disease"/>
            <person name="Wu L."/>
            <person name="Ma J."/>
        </authorList>
    </citation>
    <scope>NUCLEOTIDE SEQUENCE [LARGE SCALE GENOMIC DNA]</scope>
    <source>
        <strain evidence="9">CGMCC 4.7152</strain>
    </source>
</reference>
<accession>A0ABV9W788</accession>
<evidence type="ECO:0000313" key="9">
    <source>
        <dbReference type="Proteomes" id="UP001595912"/>
    </source>
</evidence>
<evidence type="ECO:0000256" key="3">
    <source>
        <dbReference type="ARBA" id="ARBA00023082"/>
    </source>
</evidence>
<dbReference type="Proteomes" id="UP001595912">
    <property type="component" value="Unassembled WGS sequence"/>
</dbReference>
<keyword evidence="5" id="KW-0804">Transcription</keyword>
<evidence type="ECO:0000259" key="7">
    <source>
        <dbReference type="Pfam" id="PF08281"/>
    </source>
</evidence>
<keyword evidence="4" id="KW-0238">DNA-binding</keyword>
<feature type="domain" description="RNA polymerase sigma factor 70 region 4 type 2" evidence="7">
    <location>
        <begin position="99"/>
        <end position="152"/>
    </location>
</feature>
<dbReference type="Pfam" id="PF08281">
    <property type="entry name" value="Sigma70_r4_2"/>
    <property type="match status" value="1"/>
</dbReference>
<dbReference type="SUPFAM" id="SSF88659">
    <property type="entry name" value="Sigma3 and sigma4 domains of RNA polymerase sigma factors"/>
    <property type="match status" value="1"/>
</dbReference>
<dbReference type="InterPro" id="IPR013325">
    <property type="entry name" value="RNA_pol_sigma_r2"/>
</dbReference>
<dbReference type="SUPFAM" id="SSF88946">
    <property type="entry name" value="Sigma2 domain of RNA polymerase sigma factors"/>
    <property type="match status" value="1"/>
</dbReference>
<dbReference type="CDD" id="cd06171">
    <property type="entry name" value="Sigma70_r4"/>
    <property type="match status" value="1"/>
</dbReference>
<dbReference type="InterPro" id="IPR036388">
    <property type="entry name" value="WH-like_DNA-bd_sf"/>
</dbReference>
<dbReference type="Pfam" id="PF04542">
    <property type="entry name" value="Sigma70_r2"/>
    <property type="match status" value="1"/>
</dbReference>
<organism evidence="8 9">
    <name type="scientific">Dactylosporangium cerinum</name>
    <dbReference type="NCBI Taxonomy" id="1434730"/>
    <lineage>
        <taxon>Bacteria</taxon>
        <taxon>Bacillati</taxon>
        <taxon>Actinomycetota</taxon>
        <taxon>Actinomycetes</taxon>
        <taxon>Micromonosporales</taxon>
        <taxon>Micromonosporaceae</taxon>
        <taxon>Dactylosporangium</taxon>
    </lineage>
</organism>
<keyword evidence="2" id="KW-0805">Transcription regulation</keyword>
<sequence length="172" mass="19156">MDDDGFRAFVTAQWGPLTRTALLLTGDRGAAEDLVQSVLEKSHRRWGRILRSDAPELYVRRAMVNTAISWRRRRRVVEVPLLAADAAPAADQYDQAETRQQLLVALRKLPPRTRAILVLRYFEDLSEADIAKVLGCSTGSVKSQASRGLARLRDHIDPYPGNAPARLQGDPA</sequence>
<dbReference type="NCBIfam" id="TIGR02937">
    <property type="entry name" value="sigma70-ECF"/>
    <property type="match status" value="1"/>
</dbReference>
<dbReference type="NCBIfam" id="TIGR02983">
    <property type="entry name" value="SigE-fam_strep"/>
    <property type="match status" value="1"/>
</dbReference>
<evidence type="ECO:0000256" key="2">
    <source>
        <dbReference type="ARBA" id="ARBA00023015"/>
    </source>
</evidence>
<dbReference type="InterPro" id="IPR014325">
    <property type="entry name" value="RNA_pol_sigma-E_actinobac"/>
</dbReference>
<evidence type="ECO:0000256" key="4">
    <source>
        <dbReference type="ARBA" id="ARBA00023125"/>
    </source>
</evidence>